<dbReference type="Proteomes" id="UP001057381">
    <property type="component" value="Chromosome"/>
</dbReference>
<dbReference type="RefSeq" id="WP_254250273.1">
    <property type="nucleotide sequence ID" value="NZ_CP073809.1"/>
</dbReference>
<dbReference type="InterPro" id="IPR036390">
    <property type="entry name" value="WH_DNA-bd_sf"/>
</dbReference>
<dbReference type="EMBL" id="CP073809">
    <property type="protein sequence ID" value="UTH14244.1"/>
    <property type="molecule type" value="Genomic_DNA"/>
</dbReference>
<evidence type="ECO:0000313" key="6">
    <source>
        <dbReference type="Proteomes" id="UP001057381"/>
    </source>
</evidence>
<dbReference type="InterPro" id="IPR008920">
    <property type="entry name" value="TF_FadR/GntR_C"/>
</dbReference>
<dbReference type="InterPro" id="IPR036388">
    <property type="entry name" value="WH-like_DNA-bd_sf"/>
</dbReference>
<organism evidence="5 6">
    <name type="scientific">Macrococcus equipercicus</name>
    <dbReference type="NCBI Taxonomy" id="69967"/>
    <lineage>
        <taxon>Bacteria</taxon>
        <taxon>Bacillati</taxon>
        <taxon>Bacillota</taxon>
        <taxon>Bacilli</taxon>
        <taxon>Bacillales</taxon>
        <taxon>Staphylococcaceae</taxon>
        <taxon>Macrococcus</taxon>
    </lineage>
</organism>
<keyword evidence="1" id="KW-0805">Transcription regulation</keyword>
<dbReference type="SUPFAM" id="SSF46785">
    <property type="entry name" value="Winged helix' DNA-binding domain"/>
    <property type="match status" value="1"/>
</dbReference>
<dbReference type="InterPro" id="IPR011711">
    <property type="entry name" value="GntR_C"/>
</dbReference>
<keyword evidence="2" id="KW-0238">DNA-binding</keyword>
<evidence type="ECO:0000256" key="1">
    <source>
        <dbReference type="ARBA" id="ARBA00023015"/>
    </source>
</evidence>
<dbReference type="PANTHER" id="PTHR43537:SF24">
    <property type="entry name" value="GLUCONATE OPERON TRANSCRIPTIONAL REPRESSOR"/>
    <property type="match status" value="1"/>
</dbReference>
<evidence type="ECO:0000256" key="3">
    <source>
        <dbReference type="ARBA" id="ARBA00023163"/>
    </source>
</evidence>
<evidence type="ECO:0000256" key="2">
    <source>
        <dbReference type="ARBA" id="ARBA00023125"/>
    </source>
</evidence>
<dbReference type="CDD" id="cd07377">
    <property type="entry name" value="WHTH_GntR"/>
    <property type="match status" value="1"/>
</dbReference>
<dbReference type="PANTHER" id="PTHR43537">
    <property type="entry name" value="TRANSCRIPTIONAL REGULATOR, GNTR FAMILY"/>
    <property type="match status" value="1"/>
</dbReference>
<feature type="domain" description="HTH gntR-type" evidence="4">
    <location>
        <begin position="10"/>
        <end position="76"/>
    </location>
</feature>
<dbReference type="SUPFAM" id="SSF48008">
    <property type="entry name" value="GntR ligand-binding domain-like"/>
    <property type="match status" value="1"/>
</dbReference>
<sequence>MFPEQWLDKASSGERIAADLRLKIIDGSYKPGDKLTENQLAQMYGTSRSPIRDAIKMLASDNLISSERMGVTVIGLSSKDIEEIYDIRLLIEGFVFEKLMKLESAELLNQLNKIIAMMEVAVKFKDADEFSLQDILFHQTVIRFVNHQQVLYLWQNLKPIMETLILISMRKRMTEEAHDFARVIDNHLLYIQAIVTKDRALFKQAMHLNFDDVDSHIDALWHSSKQRKGE</sequence>
<protein>
    <submittedName>
        <fullName evidence="5">GntR family transcriptional regulator</fullName>
    </submittedName>
</protein>
<dbReference type="SMART" id="SM00345">
    <property type="entry name" value="HTH_GNTR"/>
    <property type="match status" value="1"/>
</dbReference>
<dbReference type="Gene3D" id="1.20.120.530">
    <property type="entry name" value="GntR ligand-binding domain-like"/>
    <property type="match status" value="1"/>
</dbReference>
<dbReference type="GO" id="GO:0003677">
    <property type="term" value="F:DNA binding"/>
    <property type="evidence" value="ECO:0007669"/>
    <property type="project" value="UniProtKB-KW"/>
</dbReference>
<reference evidence="5" key="1">
    <citation type="submission" date="2021-04" db="EMBL/GenBank/DDBJ databases">
        <title>Complete Genome Sequences of Macrococcus spp. from dog and cattle.</title>
        <authorList>
            <person name="Schwendener S."/>
            <person name="Perreten V."/>
        </authorList>
    </citation>
    <scope>NUCLEOTIDE SEQUENCE</scope>
    <source>
        <strain evidence="5">Epi0143-OL</strain>
    </source>
</reference>
<dbReference type="InterPro" id="IPR000524">
    <property type="entry name" value="Tscrpt_reg_HTH_GntR"/>
</dbReference>
<dbReference type="PROSITE" id="PS50949">
    <property type="entry name" value="HTH_GNTR"/>
    <property type="match status" value="1"/>
</dbReference>
<dbReference type="Gene3D" id="1.10.10.10">
    <property type="entry name" value="Winged helix-like DNA-binding domain superfamily/Winged helix DNA-binding domain"/>
    <property type="match status" value="1"/>
</dbReference>
<dbReference type="GO" id="GO:0003700">
    <property type="term" value="F:DNA-binding transcription factor activity"/>
    <property type="evidence" value="ECO:0007669"/>
    <property type="project" value="InterPro"/>
</dbReference>
<keyword evidence="3" id="KW-0804">Transcription</keyword>
<dbReference type="AlphaFoldDB" id="A0A9Q9BTS4"/>
<evidence type="ECO:0000259" key="4">
    <source>
        <dbReference type="PROSITE" id="PS50949"/>
    </source>
</evidence>
<dbReference type="Pfam" id="PF07729">
    <property type="entry name" value="FCD"/>
    <property type="match status" value="1"/>
</dbReference>
<gene>
    <name evidence="5" type="ORF">KFV11_02460</name>
</gene>
<dbReference type="KEGG" id="mequ:KFV11_02460"/>
<accession>A0A9Q9BTS4</accession>
<dbReference type="SMART" id="SM00895">
    <property type="entry name" value="FCD"/>
    <property type="match status" value="1"/>
</dbReference>
<dbReference type="Pfam" id="PF00392">
    <property type="entry name" value="GntR"/>
    <property type="match status" value="1"/>
</dbReference>
<name>A0A9Q9BTS4_9STAP</name>
<proteinExistence type="predicted"/>
<evidence type="ECO:0000313" key="5">
    <source>
        <dbReference type="EMBL" id="UTH14244.1"/>
    </source>
</evidence>